<keyword evidence="1" id="KW-0812">Transmembrane</keyword>
<sequence length="731" mass="80006">MTKIKTQYNRRSFLKISAAAGGGMLIGFSWLTGCVSGGKTEEALAIPNEWFEINGYIKIGDTGLVTIYSPNPEIGQNVKTSMPMIVAEELDVDWNNVIVEQAPLNTGFYHNQVAGGSQSIRKGWHALRMAGATARRMLLEATAKAWGVEVAALTVSGGIIKEINGDRTMGYGDIAAQAVAMEVPEEVELKDIKDFKLISTSVKNVDGKNIVTGKPLFGLDFKREGMKLAMIQHPPAFGMKVKDFNEAEIKAMPGIKDAFIVDITVPEPGYFDEKGYQQLVAIVGDSTWQLMKAKKALKTNWEAVSELENSEDHMKRMEATLASGEMHESRKDGDPETAFKNASKVIERTYSSPFLPHNTMEPMNFFANVTETSVELIGPTQTPQALEGSVSKLLNIPIDDVTVNMTRMGGGFGRRLYVNFGVEAAAISKQIGAPVKLIYTREDDMTQGTYKPAYLTTYKAGLDENNHLIALSVKGTGLPESPVFENRFPAGTVDNYLAEKASTKTNITTGAWRAPRSHFIAGAEQSFLDEVAELAGKDPIDFRLELFEKAIKSPVGKRNDYDAERYAGVLKLVKEKSNWGSPMPGIHRGVAAYYCHNSYVAEVVDVAMEDGKPKIKKVWCAVDCGIVINRDAAVNMVQGGVVDGIGHAMYGQLTFKEGVPQQTNFNQYRLMRHSQAPEAIEVFFVENDIDPTGLGEPGLPPAIGALANALYQATGERLYHQPFSSYKPLLG</sequence>
<dbReference type="InterPro" id="IPR052516">
    <property type="entry name" value="N-heterocyclic_Hydroxylase"/>
</dbReference>
<evidence type="ECO:0000259" key="2">
    <source>
        <dbReference type="SMART" id="SM01008"/>
    </source>
</evidence>
<gene>
    <name evidence="3" type="ORF">ICJ84_10320</name>
</gene>
<dbReference type="Proteomes" id="UP000602057">
    <property type="component" value="Unassembled WGS sequence"/>
</dbReference>
<dbReference type="PANTHER" id="PTHR47495:SF2">
    <property type="entry name" value="ALDEHYDE DEHYDROGENASE"/>
    <property type="match status" value="1"/>
</dbReference>
<organism evidence="3 4">
    <name type="scientific">Aestuariibaculum suncheonense</name>
    <dbReference type="NCBI Taxonomy" id="1028745"/>
    <lineage>
        <taxon>Bacteria</taxon>
        <taxon>Pseudomonadati</taxon>
        <taxon>Bacteroidota</taxon>
        <taxon>Flavobacteriia</taxon>
        <taxon>Flavobacteriales</taxon>
        <taxon>Flavobacteriaceae</taxon>
    </lineage>
</organism>
<dbReference type="InterPro" id="IPR000674">
    <property type="entry name" value="Ald_Oxase/Xan_DH_a/b"/>
</dbReference>
<dbReference type="SUPFAM" id="SSF56003">
    <property type="entry name" value="Molybdenum cofactor-binding domain"/>
    <property type="match status" value="2"/>
</dbReference>
<dbReference type="Pfam" id="PF20256">
    <property type="entry name" value="MoCoBD_2"/>
    <property type="match status" value="2"/>
</dbReference>
<comment type="caution">
    <text evidence="3">The sequence shown here is derived from an EMBL/GenBank/DDBJ whole genome shotgun (WGS) entry which is preliminary data.</text>
</comment>
<dbReference type="Gene3D" id="3.30.365.10">
    <property type="entry name" value="Aldehyde oxidase/xanthine dehydrogenase, molybdopterin binding domain"/>
    <property type="match status" value="4"/>
</dbReference>
<dbReference type="PIRSF" id="PIRSF036389">
    <property type="entry name" value="IOR_B"/>
    <property type="match status" value="1"/>
</dbReference>
<dbReference type="InterPro" id="IPR008274">
    <property type="entry name" value="AldOxase/xan_DH_MoCoBD1"/>
</dbReference>
<dbReference type="InterPro" id="IPR012368">
    <property type="entry name" value="OxRdtase_Mopterin-bd_su_IorB"/>
</dbReference>
<feature type="domain" description="Aldehyde oxidase/xanthine dehydrogenase a/b hammerhead" evidence="2">
    <location>
        <begin position="212"/>
        <end position="305"/>
    </location>
</feature>
<evidence type="ECO:0000256" key="1">
    <source>
        <dbReference type="SAM" id="Phobius"/>
    </source>
</evidence>
<dbReference type="InterPro" id="IPR037165">
    <property type="entry name" value="AldOxase/xan_DH_Mopterin-bd_sf"/>
</dbReference>
<dbReference type="PANTHER" id="PTHR47495">
    <property type="entry name" value="ALDEHYDE DEHYDROGENASE"/>
    <property type="match status" value="1"/>
</dbReference>
<dbReference type="InterPro" id="IPR006311">
    <property type="entry name" value="TAT_signal"/>
</dbReference>
<reference evidence="3" key="1">
    <citation type="journal article" date="2013" name="Int. J. Syst. Evol. Microbiol.">
        <title>Aestuariibaculum suncheonense gen. nov., sp. nov., a marine bacterium of the family Flavobacteriaceae isolated from a tidal flat and emended descriptions of the genera Gaetbulibacter and Tamlana.</title>
        <authorList>
            <person name="Jeong S.H."/>
            <person name="Park M.S."/>
            <person name="Jin H.M."/>
            <person name="Lee K."/>
            <person name="Park W."/>
            <person name="Jeon C.O."/>
        </authorList>
    </citation>
    <scope>NUCLEOTIDE SEQUENCE</scope>
    <source>
        <strain evidence="3">SC17</strain>
    </source>
</reference>
<dbReference type="RefSeq" id="WP_188216318.1">
    <property type="nucleotide sequence ID" value="NZ_BAABGH010000011.1"/>
</dbReference>
<dbReference type="PROSITE" id="PS51318">
    <property type="entry name" value="TAT"/>
    <property type="match status" value="1"/>
</dbReference>
<dbReference type="SMART" id="SM01008">
    <property type="entry name" value="Ald_Xan_dh_C"/>
    <property type="match status" value="1"/>
</dbReference>
<dbReference type="AlphaFoldDB" id="A0A8J6UKN1"/>
<proteinExistence type="predicted"/>
<dbReference type="EMBL" id="JACVXC010000003">
    <property type="protein sequence ID" value="MBD0835831.1"/>
    <property type="molecule type" value="Genomic_DNA"/>
</dbReference>
<evidence type="ECO:0000313" key="4">
    <source>
        <dbReference type="Proteomes" id="UP000602057"/>
    </source>
</evidence>
<reference evidence="3" key="2">
    <citation type="submission" date="2020-09" db="EMBL/GenBank/DDBJ databases">
        <authorList>
            <person name="Wu Z."/>
        </authorList>
    </citation>
    <scope>NUCLEOTIDE SEQUENCE</scope>
    <source>
        <strain evidence="3">SC17</strain>
    </source>
</reference>
<keyword evidence="1" id="KW-1133">Transmembrane helix</keyword>
<dbReference type="GO" id="GO:0016491">
    <property type="term" value="F:oxidoreductase activity"/>
    <property type="evidence" value="ECO:0007669"/>
    <property type="project" value="InterPro"/>
</dbReference>
<evidence type="ECO:0000313" key="3">
    <source>
        <dbReference type="EMBL" id="MBD0835831.1"/>
    </source>
</evidence>
<feature type="transmembrane region" description="Helical" evidence="1">
    <location>
        <begin position="12"/>
        <end position="31"/>
    </location>
</feature>
<protein>
    <submittedName>
        <fullName evidence="3">Xanthine dehydrogenase family protein molybdopterin-binding subunit</fullName>
    </submittedName>
</protein>
<keyword evidence="1" id="KW-0472">Membrane</keyword>
<dbReference type="PROSITE" id="PS51257">
    <property type="entry name" value="PROKAR_LIPOPROTEIN"/>
    <property type="match status" value="1"/>
</dbReference>
<dbReference type="InterPro" id="IPR046867">
    <property type="entry name" value="AldOxase/xan_DH_MoCoBD2"/>
</dbReference>
<accession>A0A8J6UKN1</accession>
<dbReference type="Pfam" id="PF02738">
    <property type="entry name" value="MoCoBD_1"/>
    <property type="match status" value="1"/>
</dbReference>
<dbReference type="Gene3D" id="3.90.1170.50">
    <property type="entry name" value="Aldehyde oxidase/xanthine dehydrogenase, a/b hammerhead"/>
    <property type="match status" value="1"/>
</dbReference>
<keyword evidence="4" id="KW-1185">Reference proteome</keyword>
<name>A0A8J6UKN1_9FLAO</name>